<comment type="subcellular location">
    <subcellularLocation>
        <location evidence="1">Membrane</location>
        <topology evidence="1">Multi-pass membrane protein</topology>
    </subcellularLocation>
</comment>
<proteinExistence type="inferred from homology"/>
<dbReference type="InterPro" id="IPR005133">
    <property type="entry name" value="PhaG_MnhG_YufB"/>
</dbReference>
<dbReference type="AlphaFoldDB" id="A0A6I5ZN43"/>
<dbReference type="Pfam" id="PF03334">
    <property type="entry name" value="PhaG_MnhG_YufB"/>
    <property type="match status" value="1"/>
</dbReference>
<dbReference type="PANTHER" id="PTHR34703">
    <property type="entry name" value="ANTIPORTER SUBUNIT MNHG2-RELATED"/>
    <property type="match status" value="1"/>
</dbReference>
<dbReference type="PANTHER" id="PTHR34703:SF1">
    <property type="entry name" value="ANTIPORTER SUBUNIT MNHG2-RELATED"/>
    <property type="match status" value="1"/>
</dbReference>
<dbReference type="OrthoDB" id="9806575at2"/>
<evidence type="ECO:0000256" key="2">
    <source>
        <dbReference type="ARBA" id="ARBA00008404"/>
    </source>
</evidence>
<dbReference type="NCBIfam" id="TIGR01300">
    <property type="entry name" value="CPA3_mnhG_phaG"/>
    <property type="match status" value="1"/>
</dbReference>
<comment type="similarity">
    <text evidence="2">Belongs to the CPA3 antiporters (TC 2.A.63) subunit G family.</text>
</comment>
<protein>
    <submittedName>
        <fullName evidence="4">Na(+)/H(+) antiporter subunit G</fullName>
    </submittedName>
</protein>
<evidence type="ECO:0000256" key="1">
    <source>
        <dbReference type="ARBA" id="ARBA00004141"/>
    </source>
</evidence>
<keyword evidence="3" id="KW-0812">Transmembrane</keyword>
<feature type="transmembrane region" description="Helical" evidence="3">
    <location>
        <begin position="39"/>
        <end position="57"/>
    </location>
</feature>
<keyword evidence="5" id="KW-1185">Reference proteome</keyword>
<keyword evidence="3" id="KW-1133">Transmembrane helix</keyword>
<evidence type="ECO:0000313" key="4">
    <source>
        <dbReference type="EMBL" id="QGP91025.1"/>
    </source>
</evidence>
<accession>A0A6I5ZN43</accession>
<dbReference type="Proteomes" id="UP000425916">
    <property type="component" value="Chromosome"/>
</dbReference>
<dbReference type="RefSeq" id="WP_156271458.1">
    <property type="nucleotide sequence ID" value="NZ_CP046244.1"/>
</dbReference>
<sequence length="111" mass="11598">MNLLDLAGKSLLAIGAFCALVGALGLIRLPDVYCRLHASTVAVAGGAGLCLIGIALYCFGSPYSLKAVLVVLFLFCTSPVGAHAISRAAHYAGTKPWLKEPNRDLLREVGN</sequence>
<evidence type="ECO:0000256" key="3">
    <source>
        <dbReference type="SAM" id="Phobius"/>
    </source>
</evidence>
<gene>
    <name evidence="4" type="primary">mrpG</name>
    <name evidence="4" type="ORF">MGLY_03490</name>
</gene>
<dbReference type="EMBL" id="CP046244">
    <property type="protein sequence ID" value="QGP91025.1"/>
    <property type="molecule type" value="Genomic_DNA"/>
</dbReference>
<evidence type="ECO:0000313" key="5">
    <source>
        <dbReference type="Proteomes" id="UP000425916"/>
    </source>
</evidence>
<keyword evidence="3" id="KW-0472">Membrane</keyword>
<organism evidence="4 5">
    <name type="scientific">Neomoorella glycerini</name>
    <dbReference type="NCBI Taxonomy" id="55779"/>
    <lineage>
        <taxon>Bacteria</taxon>
        <taxon>Bacillati</taxon>
        <taxon>Bacillota</taxon>
        <taxon>Clostridia</taxon>
        <taxon>Neomoorellales</taxon>
        <taxon>Neomoorellaceae</taxon>
        <taxon>Neomoorella</taxon>
    </lineage>
</organism>
<reference evidence="4 5" key="1">
    <citation type="submission" date="2019-11" db="EMBL/GenBank/DDBJ databases">
        <title>Genome sequence of Moorella glycerini DSM11254.</title>
        <authorList>
            <person name="Poehlein A."/>
            <person name="Boeer T."/>
            <person name="Daniel R."/>
        </authorList>
    </citation>
    <scope>NUCLEOTIDE SEQUENCE [LARGE SCALE GENOMIC DNA]</scope>
    <source>
        <strain evidence="4 5">DSM 11254</strain>
    </source>
</reference>
<name>A0A6I5ZN43_9FIRM</name>
<dbReference type="GO" id="GO:0015385">
    <property type="term" value="F:sodium:proton antiporter activity"/>
    <property type="evidence" value="ECO:0007669"/>
    <property type="project" value="TreeGrafter"/>
</dbReference>
<feature type="transmembrane region" description="Helical" evidence="3">
    <location>
        <begin position="63"/>
        <end position="85"/>
    </location>
</feature>
<feature type="transmembrane region" description="Helical" evidence="3">
    <location>
        <begin position="6"/>
        <end position="27"/>
    </location>
</feature>